<dbReference type="CDD" id="cd04725">
    <property type="entry name" value="OMP_decarboxylase_like"/>
    <property type="match status" value="1"/>
</dbReference>
<feature type="active site" description="Proton donor" evidence="7">
    <location>
        <position position="102"/>
    </location>
</feature>
<evidence type="ECO:0000256" key="3">
    <source>
        <dbReference type="ARBA" id="ARBA00022793"/>
    </source>
</evidence>
<dbReference type="GO" id="GO:0004590">
    <property type="term" value="F:orotidine-5'-phosphate decarboxylase activity"/>
    <property type="evidence" value="ECO:0007669"/>
    <property type="project" value="UniProtKB-UniRule"/>
</dbReference>
<reference evidence="9" key="1">
    <citation type="submission" date="2020-02" db="EMBL/GenBank/DDBJ databases">
        <authorList>
            <person name="Meier V. D."/>
        </authorList>
    </citation>
    <scope>NUCLEOTIDE SEQUENCE</scope>
    <source>
        <strain evidence="9">AVDCRST_MAG12</strain>
    </source>
</reference>
<dbReference type="GO" id="GO:0006207">
    <property type="term" value="P:'de novo' pyrimidine nucleobase biosynthetic process"/>
    <property type="evidence" value="ECO:0007669"/>
    <property type="project" value="InterPro"/>
</dbReference>
<evidence type="ECO:0000256" key="2">
    <source>
        <dbReference type="ARBA" id="ARBA00008847"/>
    </source>
</evidence>
<comment type="similarity">
    <text evidence="2 7">Belongs to the OMP decarboxylase family. Type 2 subfamily.</text>
</comment>
<keyword evidence="5 7" id="KW-0456">Lyase</keyword>
<dbReference type="InterPro" id="IPR013785">
    <property type="entry name" value="Aldolase_TIM"/>
</dbReference>
<evidence type="ECO:0000256" key="1">
    <source>
        <dbReference type="ARBA" id="ARBA00004861"/>
    </source>
</evidence>
<dbReference type="InterPro" id="IPR001754">
    <property type="entry name" value="OMPdeCOase_dom"/>
</dbReference>
<evidence type="ECO:0000256" key="4">
    <source>
        <dbReference type="ARBA" id="ARBA00022975"/>
    </source>
</evidence>
<dbReference type="PANTHER" id="PTHR43375">
    <property type="entry name" value="OROTIDINE 5'-PHOSPHATE DECARBOXYLASE"/>
    <property type="match status" value="1"/>
</dbReference>
<evidence type="ECO:0000256" key="7">
    <source>
        <dbReference type="HAMAP-Rule" id="MF_01215"/>
    </source>
</evidence>
<evidence type="ECO:0000259" key="8">
    <source>
        <dbReference type="SMART" id="SM00934"/>
    </source>
</evidence>
<dbReference type="HAMAP" id="MF_01215">
    <property type="entry name" value="OMPdecase_type2"/>
    <property type="match status" value="1"/>
</dbReference>
<dbReference type="InterPro" id="IPR011995">
    <property type="entry name" value="OMPdecase_type-2"/>
</dbReference>
<comment type="catalytic activity">
    <reaction evidence="6 7">
        <text>orotidine 5'-phosphate + H(+) = UMP + CO2</text>
        <dbReference type="Rhea" id="RHEA:11596"/>
        <dbReference type="ChEBI" id="CHEBI:15378"/>
        <dbReference type="ChEBI" id="CHEBI:16526"/>
        <dbReference type="ChEBI" id="CHEBI:57538"/>
        <dbReference type="ChEBI" id="CHEBI:57865"/>
        <dbReference type="EC" id="4.1.1.23"/>
    </reaction>
</comment>
<dbReference type="Gene3D" id="3.20.20.70">
    <property type="entry name" value="Aldolase class I"/>
    <property type="match status" value="1"/>
</dbReference>
<name>A0A6J4RMP7_9ACTN</name>
<dbReference type="GO" id="GO:0044205">
    <property type="term" value="P:'de novo' UMP biosynthetic process"/>
    <property type="evidence" value="ECO:0007669"/>
    <property type="project" value="UniProtKB-UniRule"/>
</dbReference>
<dbReference type="AlphaFoldDB" id="A0A6J4RMP7"/>
<dbReference type="Pfam" id="PF00215">
    <property type="entry name" value="OMPdecase"/>
    <property type="match status" value="1"/>
</dbReference>
<evidence type="ECO:0000313" key="9">
    <source>
        <dbReference type="EMBL" id="CAA9471716.1"/>
    </source>
</evidence>
<proteinExistence type="inferred from homology"/>
<keyword evidence="4 7" id="KW-0665">Pyrimidine biosynthesis</keyword>
<dbReference type="SUPFAM" id="SSF51366">
    <property type="entry name" value="Ribulose-phoshate binding barrel"/>
    <property type="match status" value="1"/>
</dbReference>
<accession>A0A6J4RMP7</accession>
<dbReference type="SMART" id="SM00934">
    <property type="entry name" value="OMPdecase"/>
    <property type="match status" value="1"/>
</dbReference>
<organism evidence="9">
    <name type="scientific">uncultured Rubrobacteraceae bacterium</name>
    <dbReference type="NCBI Taxonomy" id="349277"/>
    <lineage>
        <taxon>Bacteria</taxon>
        <taxon>Bacillati</taxon>
        <taxon>Actinomycetota</taxon>
        <taxon>Rubrobacteria</taxon>
        <taxon>Rubrobacterales</taxon>
        <taxon>Rubrobacteraceae</taxon>
        <taxon>environmental samples</taxon>
    </lineage>
</organism>
<gene>
    <name evidence="7" type="primary">pyrF</name>
    <name evidence="9" type="ORF">AVDCRST_MAG12-829</name>
</gene>
<dbReference type="PANTHER" id="PTHR43375:SF1">
    <property type="entry name" value="OROTIDINE 5'-PHOSPHATE DECARBOXYLASE"/>
    <property type="match status" value="1"/>
</dbReference>
<dbReference type="UniPathway" id="UPA00070">
    <property type="reaction ID" value="UER00120"/>
</dbReference>
<keyword evidence="3 7" id="KW-0210">Decarboxylase</keyword>
<dbReference type="EMBL" id="CADCVK010000143">
    <property type="protein sequence ID" value="CAA9471716.1"/>
    <property type="molecule type" value="Genomic_DNA"/>
</dbReference>
<sequence>MCPDPRAGVRALAESARRKESPLVVGLDPVPSRFPGHLRDLPEARATLEFCLGILEAVEAFTAAVKPQAAFFERLGPGGMEVYAALISAARDLGLPVIADVKRGDIGPVAAAYAEAHLDLYGASSVTVNPYMGADAVLPFLEETRRQNAGGGVFVLVATSNPSSDVFQNATDPPLHDLASRLVADLGRRDGDYLDAGAVVGATRPAVGCRVRELLPDALFLCPGYGAQGGGAGEILPLLDAGGAGVLVNSSRAILYAHENTPGDYREAACEAARGARDDLLHAGVGF</sequence>
<evidence type="ECO:0000256" key="6">
    <source>
        <dbReference type="ARBA" id="ARBA00049157"/>
    </source>
</evidence>
<feature type="domain" description="Orotidine 5'-phosphate decarboxylase" evidence="8">
    <location>
        <begin position="22"/>
        <end position="268"/>
    </location>
</feature>
<protein>
    <recommendedName>
        <fullName evidence="7">Orotidine 5'-phosphate decarboxylase</fullName>
        <ecNumber evidence="7">4.1.1.23</ecNumber>
    </recommendedName>
    <alternativeName>
        <fullName evidence="7">OMP decarboxylase</fullName>
        <shortName evidence="7">OMPDCase</shortName>
        <shortName evidence="7">OMPdecase</shortName>
    </alternativeName>
</protein>
<comment type="pathway">
    <text evidence="1 7">Pyrimidine metabolism; UMP biosynthesis via de novo pathway; UMP from orotate: step 2/2.</text>
</comment>
<evidence type="ECO:0000256" key="5">
    <source>
        <dbReference type="ARBA" id="ARBA00023239"/>
    </source>
</evidence>
<dbReference type="EC" id="4.1.1.23" evidence="7"/>
<dbReference type="InterPro" id="IPR011060">
    <property type="entry name" value="RibuloseP-bd_barrel"/>
</dbReference>
<dbReference type="NCBIfam" id="TIGR02127">
    <property type="entry name" value="pyrF_sub2"/>
    <property type="match status" value="1"/>
</dbReference>